<evidence type="ECO:0000256" key="3">
    <source>
        <dbReference type="PROSITE-ProRule" id="PRU00221"/>
    </source>
</evidence>
<reference evidence="8" key="2">
    <citation type="journal article" date="2023" name="Science">
        <title>Genomic signatures of disease resistance in endangered staghorn corals.</title>
        <authorList>
            <person name="Vollmer S.V."/>
            <person name="Selwyn J.D."/>
            <person name="Despard B.A."/>
            <person name="Roesel C.L."/>
        </authorList>
    </citation>
    <scope>NUCLEOTIDE SEQUENCE</scope>
    <source>
        <strain evidence="8">K2</strain>
    </source>
</reference>
<dbReference type="Pfam" id="PF00400">
    <property type="entry name" value="WD40"/>
    <property type="match status" value="1"/>
</dbReference>
<dbReference type="InterPro" id="IPR057588">
    <property type="entry name" value="NWD1/2-like_WH"/>
</dbReference>
<dbReference type="CDD" id="cd00009">
    <property type="entry name" value="AAA"/>
    <property type="match status" value="1"/>
</dbReference>
<dbReference type="PROSITE" id="PS50294">
    <property type="entry name" value="WD_REPEATS_REGION"/>
    <property type="match status" value="1"/>
</dbReference>
<dbReference type="SUPFAM" id="SSF82171">
    <property type="entry name" value="DPP6 N-terminal domain-like"/>
    <property type="match status" value="1"/>
</dbReference>
<dbReference type="Gene3D" id="3.40.50.300">
    <property type="entry name" value="P-loop containing nucleotide triphosphate hydrolases"/>
    <property type="match status" value="1"/>
</dbReference>
<dbReference type="PANTHER" id="PTHR19871:SF14">
    <property type="entry name" value="DUF4062 DOMAIN-CONTAINING PROTEIN"/>
    <property type="match status" value="1"/>
</dbReference>
<comment type="caution">
    <text evidence="8">The sequence shown here is derived from an EMBL/GenBank/DDBJ whole genome shotgun (WGS) entry which is preliminary data.</text>
</comment>
<proteinExistence type="predicted"/>
<dbReference type="InterPro" id="IPR025139">
    <property type="entry name" value="DUF4062"/>
</dbReference>
<dbReference type="Gene3D" id="2.130.10.10">
    <property type="entry name" value="YVTN repeat-like/Quinoprotein amine dehydrogenase"/>
    <property type="match status" value="3"/>
</dbReference>
<dbReference type="Proteomes" id="UP001249851">
    <property type="component" value="Unassembled WGS sequence"/>
</dbReference>
<evidence type="ECO:0000313" key="9">
    <source>
        <dbReference type="Proteomes" id="UP001249851"/>
    </source>
</evidence>
<dbReference type="PANTHER" id="PTHR19871">
    <property type="entry name" value="BETA TRANSDUCIN-RELATED PROTEIN"/>
    <property type="match status" value="1"/>
</dbReference>
<protein>
    <submittedName>
        <fullName evidence="8">NACHT domain- and WD repeat-containing protein 1</fullName>
    </submittedName>
</protein>
<name>A0AAD9V8Y4_ACRCE</name>
<organism evidence="8 9">
    <name type="scientific">Acropora cervicornis</name>
    <name type="common">Staghorn coral</name>
    <dbReference type="NCBI Taxonomy" id="6130"/>
    <lineage>
        <taxon>Eukaryota</taxon>
        <taxon>Metazoa</taxon>
        <taxon>Cnidaria</taxon>
        <taxon>Anthozoa</taxon>
        <taxon>Hexacorallia</taxon>
        <taxon>Scleractinia</taxon>
        <taxon>Astrocoeniina</taxon>
        <taxon>Acroporidae</taxon>
        <taxon>Acropora</taxon>
    </lineage>
</organism>
<feature type="region of interest" description="Disordered" evidence="4">
    <location>
        <begin position="1"/>
        <end position="34"/>
    </location>
</feature>
<dbReference type="EMBL" id="JARQWQ010000020">
    <property type="protein sequence ID" value="KAK2565322.1"/>
    <property type="molecule type" value="Genomic_DNA"/>
</dbReference>
<feature type="repeat" description="WD" evidence="3">
    <location>
        <begin position="1261"/>
        <end position="1287"/>
    </location>
</feature>
<sequence>MRGNHNSANISRYNRSENSQNRVHNGTALTPGSALFDEPPILGSRLSSAATQSAFHEFPELVAQHRRVMRGDLEQLLNAKAKIIRVFTSSTFTDMAAERNALMERTYPRLKAFAQQKGYEFQVVDMRWGVRDESADDHSTLELCLKEIRACQELSTGPNFMALVGQKYGFRPLPSKIATTEFEQLLDNLTDHEESNLLEKWFVCDKNAVPSIHVLQPVSSQIPGYLSQDPGQRQHASKQWNKIFAQLQKIVRRGAKRLFGDQDGENLRKYFFSVTESEIRHGIISETSPEEHCLWISRNLRGLEDHLQDNNAQSFIDIDSSSRDIDFEAQDLLRKLKEDVVKKTLPRPNIRIFDTEWNSKGISPSAIPEHAEYINNLCKEVEYLLKDKITDFIHRKVKDEVSDPQYDEVVEHLRFCQNKCSTFHGRKEILDQCRAYLKDDRQNPLVIYGQSGCGKTSVMSMIAKEAWNISSQSNVVIRYIGTTPNSSPIRLLLRSVCEQICNIYGQNPHTIRKEIKELHEDFMSCLQLAKEEEPLFIFFDSLDQFGPEDNARQLIWFPSVLPNHVKLLVSTLPDNEYECFPILQSLLSKHNFVEVPKLPEKDAFHILKTWLSVAGRTLSPSQESVVSETLQKCSLPIFVRVAFDEALRWKSYSLPCETVLQSTVRGAVNALFERVEMQHGRLLVQHILAYITASKSGLTATEIEDLLSCDDEVLEDVYQYWTPPIRRIPPLLGVRIRNDLAGYLIDRGADGASVTTWYHRQFIEAARDRYLSTEEERIRTHRALSDYFLGVWANGRKKPYNNNKGENLQADRFVANQPWTFDSNKKLKNFNYRKISELPYNLVLCNETDTLKREVLCNFSFLLTCLEAFSLRDLMDDFDFALQKIGDTDIQLVKETLQLSTFALLHHPAQLSSQLLGRIQATESECINSLLQQVQNSRRPALLPSTVCLTSPGGPLIHSMSGHQLPITALSSSADGKLLASASVDSTCSVWDVNSGRLVRTFEGIGEDVCYVAISLDNSLVVTSAISSFSAWRLSNGQRMFSVSQDHAIYAAPICLLEKEKKILMAAFIKSSIKLYDLQAGSLALEIDDNSESDDISSSLCLCPMEDQSVLYASTSNLATTTTWVRQANLHTYDVLDIAQISSNQTVHFIGVTKMNQMLLALSEGSPNTRKESSVQTFFTLELWDLKRKILVHQLVEPSSKVRCFAVSMDKSKALTLGNSRFLASANVFHAEIKIFDLVSGELIQRMLKYPSSIHLVQFIDSSHVITASRDKIIRLWDLERSAPPSAVEELKEEQTEVEIVDMYGHRAICWEKHALRVVDLQAGHFIHFVNGLKPQIVFVDDNKAILVSCGKMSLFDLNKNQMIVQFEGGIWDEGLANGCFIHTMHEVVAVNSDQKSLCVYDMHSGQRISQMKCEHIRRFVHTPNGDICVLGHSMINDEEPAKSRYFLSVWNIKQRKRVRNIDQENVETDFNEMKLVKDGSLLSDIVYDLQSKVYRAVVFDVETGKLLFESATNYQVHTSVILPEARHLLLGLFDGAIQLDDIDTGKCLHRIKPAHLGSVHRISTTDDGTVAMTTAGGLDSKDRSIRFWNLDKDRMELLTVFTPDAKVSSMNISSDGFFVALELTDVVPFVLLRESGGNRNSKLQLRTFDKFTCYSVVDLSSFKILKSVSQGGFEL</sequence>
<keyword evidence="2" id="KW-0677">Repeat</keyword>
<evidence type="ECO:0000259" key="7">
    <source>
        <dbReference type="Pfam" id="PF25469"/>
    </source>
</evidence>
<dbReference type="PROSITE" id="PS00678">
    <property type="entry name" value="WD_REPEATS_1"/>
    <property type="match status" value="2"/>
</dbReference>
<dbReference type="InterPro" id="IPR007111">
    <property type="entry name" value="NACHT_NTPase"/>
</dbReference>
<feature type="domain" description="DUF4062" evidence="6">
    <location>
        <begin position="85"/>
        <end position="183"/>
    </location>
</feature>
<dbReference type="SMART" id="SM00320">
    <property type="entry name" value="WD40"/>
    <property type="match status" value="5"/>
</dbReference>
<evidence type="ECO:0000259" key="5">
    <source>
        <dbReference type="Pfam" id="PF05729"/>
    </source>
</evidence>
<dbReference type="Pfam" id="PF13271">
    <property type="entry name" value="DUF4062"/>
    <property type="match status" value="1"/>
</dbReference>
<dbReference type="InterPro" id="IPR027417">
    <property type="entry name" value="P-loop_NTPase"/>
</dbReference>
<dbReference type="InterPro" id="IPR015943">
    <property type="entry name" value="WD40/YVTN_repeat-like_dom_sf"/>
</dbReference>
<feature type="repeat" description="WD" evidence="3">
    <location>
        <begin position="960"/>
        <end position="1001"/>
    </location>
</feature>
<evidence type="ECO:0000256" key="4">
    <source>
        <dbReference type="SAM" id="MobiDB-lite"/>
    </source>
</evidence>
<feature type="domain" description="NWD1/2-like winged helix-turn-helix" evidence="7">
    <location>
        <begin position="661"/>
        <end position="776"/>
    </location>
</feature>
<dbReference type="Pfam" id="PF25469">
    <property type="entry name" value="WHD_NWD1"/>
    <property type="match status" value="1"/>
</dbReference>
<evidence type="ECO:0000259" key="6">
    <source>
        <dbReference type="Pfam" id="PF13271"/>
    </source>
</evidence>
<dbReference type="InterPro" id="IPR036322">
    <property type="entry name" value="WD40_repeat_dom_sf"/>
</dbReference>
<feature type="compositionally biased region" description="Polar residues" evidence="4">
    <location>
        <begin position="1"/>
        <end position="30"/>
    </location>
</feature>
<dbReference type="SUPFAM" id="SSF52540">
    <property type="entry name" value="P-loop containing nucleoside triphosphate hydrolases"/>
    <property type="match status" value="1"/>
</dbReference>
<gene>
    <name evidence="8" type="ORF">P5673_011287</name>
</gene>
<dbReference type="PROSITE" id="PS50082">
    <property type="entry name" value="WD_REPEATS_2"/>
    <property type="match status" value="2"/>
</dbReference>
<dbReference type="SUPFAM" id="SSF50978">
    <property type="entry name" value="WD40 repeat-like"/>
    <property type="match status" value="2"/>
</dbReference>
<evidence type="ECO:0000256" key="2">
    <source>
        <dbReference type="ARBA" id="ARBA00022737"/>
    </source>
</evidence>
<evidence type="ECO:0000256" key="1">
    <source>
        <dbReference type="ARBA" id="ARBA00022574"/>
    </source>
</evidence>
<feature type="domain" description="NACHT" evidence="5">
    <location>
        <begin position="444"/>
        <end position="612"/>
    </location>
</feature>
<keyword evidence="1 3" id="KW-0853">WD repeat</keyword>
<dbReference type="InterPro" id="IPR019775">
    <property type="entry name" value="WD40_repeat_CS"/>
</dbReference>
<accession>A0AAD9V8Y4</accession>
<reference evidence="8" key="1">
    <citation type="journal article" date="2023" name="G3 (Bethesda)">
        <title>Whole genome assembly and annotation of the endangered Caribbean coral Acropora cervicornis.</title>
        <authorList>
            <person name="Selwyn J.D."/>
            <person name="Vollmer S.V."/>
        </authorList>
    </citation>
    <scope>NUCLEOTIDE SEQUENCE</scope>
    <source>
        <strain evidence="8">K2</strain>
    </source>
</reference>
<dbReference type="Pfam" id="PF05729">
    <property type="entry name" value="NACHT"/>
    <property type="match status" value="1"/>
</dbReference>
<dbReference type="InterPro" id="IPR001680">
    <property type="entry name" value="WD40_rpt"/>
</dbReference>
<dbReference type="InterPro" id="IPR052752">
    <property type="entry name" value="NACHT-WD_repeat"/>
</dbReference>
<keyword evidence="9" id="KW-1185">Reference proteome</keyword>
<evidence type="ECO:0000313" key="8">
    <source>
        <dbReference type="EMBL" id="KAK2565322.1"/>
    </source>
</evidence>